<feature type="region of interest" description="Disordered" evidence="1">
    <location>
        <begin position="1"/>
        <end position="29"/>
    </location>
</feature>
<sequence length="179" mass="19080">MGTPGGALATGGREEAVRETRRRTHGVGPHLVPPLFEEIARILHDVGNDAAALRFFGRAREIERAHDIPVYPDRHRAVFTEFSSLGIVGARAMTAEAGAAVRRFTDPRDAFDHLLDLNTARIAAAGQPPTPISPAISATSAPPRGLTPTGWMSCCSGTWSGSRPCVGRRRSSSTPYGTP</sequence>
<evidence type="ECO:0008006" key="4">
    <source>
        <dbReference type="Google" id="ProtNLM"/>
    </source>
</evidence>
<comment type="caution">
    <text evidence="2">The sequence shown here is derived from an EMBL/GenBank/DDBJ whole genome shotgun (WGS) entry which is preliminary data.</text>
</comment>
<dbReference type="RefSeq" id="WP_200256687.1">
    <property type="nucleotide sequence ID" value="NZ_JAENIP020000004.1"/>
</dbReference>
<evidence type="ECO:0000313" key="2">
    <source>
        <dbReference type="EMBL" id="MBK1843455.1"/>
    </source>
</evidence>
<proteinExistence type="predicted"/>
<dbReference type="Proteomes" id="UP000650005">
    <property type="component" value="Unassembled WGS sequence"/>
</dbReference>
<dbReference type="EMBL" id="JAENIP010000007">
    <property type="protein sequence ID" value="MBK1843455.1"/>
    <property type="molecule type" value="Genomic_DNA"/>
</dbReference>
<keyword evidence="3" id="KW-1185">Reference proteome</keyword>
<evidence type="ECO:0000256" key="1">
    <source>
        <dbReference type="SAM" id="MobiDB-lite"/>
    </source>
</evidence>
<gene>
    <name evidence="2" type="ORF">JIM95_02520</name>
</gene>
<organism evidence="2 3">
    <name type="scientific">Corynebacterium antarcticum</name>
    <dbReference type="NCBI Taxonomy" id="2800405"/>
    <lineage>
        <taxon>Bacteria</taxon>
        <taxon>Bacillati</taxon>
        <taxon>Actinomycetota</taxon>
        <taxon>Actinomycetes</taxon>
        <taxon>Mycobacteriales</taxon>
        <taxon>Corynebacteriaceae</taxon>
        <taxon>Corynebacterium</taxon>
    </lineage>
</organism>
<reference evidence="2" key="1">
    <citation type="submission" date="2021-01" db="EMBL/GenBank/DDBJ databases">
        <title>Characterization of Corynebacterium spp. from penguins.</title>
        <authorList>
            <person name="Svec P."/>
        </authorList>
    </citation>
    <scope>NUCLEOTIDE SEQUENCE</scope>
    <source>
        <strain evidence="2">CCM 8835</strain>
    </source>
</reference>
<name>A0ABS1FJ51_9CORY</name>
<protein>
    <recommendedName>
        <fullName evidence="4">Bacterial transcriptional activator domain-containing protein</fullName>
    </recommendedName>
</protein>
<accession>A0ABS1FJ51</accession>
<evidence type="ECO:0000313" key="3">
    <source>
        <dbReference type="Proteomes" id="UP000650005"/>
    </source>
</evidence>